<organism evidence="2 3">
    <name type="scientific">Arenibacter aquaticus</name>
    <dbReference type="NCBI Taxonomy" id="2489054"/>
    <lineage>
        <taxon>Bacteria</taxon>
        <taxon>Pseudomonadati</taxon>
        <taxon>Bacteroidota</taxon>
        <taxon>Flavobacteriia</taxon>
        <taxon>Flavobacteriales</taxon>
        <taxon>Flavobacteriaceae</taxon>
        <taxon>Arenibacter</taxon>
    </lineage>
</organism>
<name>A0A3S0B1E7_9FLAO</name>
<dbReference type="EMBL" id="RQPJ01000001">
    <property type="protein sequence ID" value="RTE55486.1"/>
    <property type="molecule type" value="Genomic_DNA"/>
</dbReference>
<dbReference type="Proteomes" id="UP000267585">
    <property type="component" value="Unassembled WGS sequence"/>
</dbReference>
<comment type="caution">
    <text evidence="2">The sequence shown here is derived from an EMBL/GenBank/DDBJ whole genome shotgun (WGS) entry which is preliminary data.</text>
</comment>
<dbReference type="RefSeq" id="WP_126160788.1">
    <property type="nucleotide sequence ID" value="NZ_RQPJ01000001.1"/>
</dbReference>
<proteinExistence type="predicted"/>
<evidence type="ECO:0000256" key="1">
    <source>
        <dbReference type="SAM" id="MobiDB-lite"/>
    </source>
</evidence>
<dbReference type="AlphaFoldDB" id="A0A3S0B1E7"/>
<keyword evidence="3" id="KW-1185">Reference proteome</keyword>
<evidence type="ECO:0000313" key="2">
    <source>
        <dbReference type="EMBL" id="RTE55486.1"/>
    </source>
</evidence>
<sequence>MRTSVILIKQLLTVLLVITVLACSKEEERYVEPDAVDICNENPCDNPAQCPDACNADNTGNTGNTDSHISKEDFNPEGKVTETDDGYIVEGKLTMETTSDETVVFTEAALDMRFNEDGTLRSVSGSVEIPSPSNYFEFADPIRADIGYFSGKFLNDNRDFEIILKEDRSYWVFAIAASFELSLGANDDEDATKPLSISPPVGGHITYIADYSDPMFFFSQGKDSGLGGDSGNDGNGSTGSDGGDGSSLMSASFGLSKNANLLYEPTMPVENLVSFDAKRVRGGTFSFWGVFEASGLLYEYKEFGGDLFLSDPLESEISYDYRSGINGTIDFSLDITSFISFGFPIGAGSTAVVAEAVTDGTILAKAFVNGLVDPDLSWWPDFIPVKPNGHLHTYGYADQTGIFDIGLSGRYEIEMPSGTQALEGSMTATNDSLNLNGAVTIEDEIWGASMVFTKEETSCIASQPTNFADGISETVTGQIDMAIETTEKALEDVKKANETYEFELSLRGLRAALPTIIDDAKEAIDDAVAAGIKSGREQADKILDENNRALCSDNISSKVNGLVKPYQDALDRLKDAVDESNDTAQTRTELEAALRNLAGLNKIDKSTTVTITHGNKKILGVPKCTQTSDAKRTVNINATILSSTQVSQLNEAAENVQYIAEADGIRFDAQQLLDKLPSMDELERLKDNIEACVAELTDKIGDVGFVFNHDTKEFRHFMVINGEEKEVAAFNIFNGDELISNARLELNMCNTSDELFKLKEAAKLR</sequence>
<feature type="region of interest" description="Disordered" evidence="1">
    <location>
        <begin position="61"/>
        <end position="81"/>
    </location>
</feature>
<reference evidence="2 3" key="1">
    <citation type="submission" date="2018-11" db="EMBL/GenBank/DDBJ databases">
        <title>Arenibacter aquaticus sp.nov., a marine bacterium isolated from surface seawater in the South China Sea.</title>
        <authorList>
            <person name="Guo J."/>
            <person name="Sun J."/>
        </authorList>
    </citation>
    <scope>NUCLEOTIDE SEQUENCE [LARGE SCALE GENOMIC DNA]</scope>
    <source>
        <strain evidence="2 3">GUO666</strain>
    </source>
</reference>
<protein>
    <submittedName>
        <fullName evidence="2">Uncharacterized protein</fullName>
    </submittedName>
</protein>
<dbReference type="OrthoDB" id="1386432at2"/>
<accession>A0A3S0B1E7</accession>
<gene>
    <name evidence="2" type="ORF">EHW67_02670</name>
</gene>
<dbReference type="PROSITE" id="PS51257">
    <property type="entry name" value="PROKAR_LIPOPROTEIN"/>
    <property type="match status" value="1"/>
</dbReference>
<evidence type="ECO:0000313" key="3">
    <source>
        <dbReference type="Proteomes" id="UP000267585"/>
    </source>
</evidence>
<feature type="compositionally biased region" description="Basic and acidic residues" evidence="1">
    <location>
        <begin position="68"/>
        <end position="81"/>
    </location>
</feature>